<feature type="transmembrane region" description="Helical" evidence="1">
    <location>
        <begin position="81"/>
        <end position="102"/>
    </location>
</feature>
<name>A0A5N5X042_9EURO</name>
<keyword evidence="1" id="KW-0812">Transmembrane</keyword>
<dbReference type="EMBL" id="ML732217">
    <property type="protein sequence ID" value="KAB8073979.1"/>
    <property type="molecule type" value="Genomic_DNA"/>
</dbReference>
<sequence>MVIRLDRFRIVFSGCVLPYNTFLIMSIKTFHPSFFLYSLMQISSWLFPCTSCLVSSCLSFYGKFTCTGSVAKGVPCLTFLSFYFSFPSSVLLFFSSSFLLFLKTPTITLPVLLL</sequence>
<dbReference type="Proteomes" id="UP000326565">
    <property type="component" value="Unassembled WGS sequence"/>
</dbReference>
<organism evidence="2 3">
    <name type="scientific">Aspergillus leporis</name>
    <dbReference type="NCBI Taxonomy" id="41062"/>
    <lineage>
        <taxon>Eukaryota</taxon>
        <taxon>Fungi</taxon>
        <taxon>Dikarya</taxon>
        <taxon>Ascomycota</taxon>
        <taxon>Pezizomycotina</taxon>
        <taxon>Eurotiomycetes</taxon>
        <taxon>Eurotiomycetidae</taxon>
        <taxon>Eurotiales</taxon>
        <taxon>Aspergillaceae</taxon>
        <taxon>Aspergillus</taxon>
        <taxon>Aspergillus subgen. Circumdati</taxon>
    </lineage>
</organism>
<keyword evidence="1" id="KW-0472">Membrane</keyword>
<keyword evidence="3" id="KW-1185">Reference proteome</keyword>
<reference evidence="2 3" key="1">
    <citation type="submission" date="2019-04" db="EMBL/GenBank/DDBJ databases">
        <title>Friends and foes A comparative genomics study of 23 Aspergillus species from section Flavi.</title>
        <authorList>
            <consortium name="DOE Joint Genome Institute"/>
            <person name="Kjaerbolling I."/>
            <person name="Vesth T."/>
            <person name="Frisvad J.C."/>
            <person name="Nybo J.L."/>
            <person name="Theobald S."/>
            <person name="Kildgaard S."/>
            <person name="Isbrandt T."/>
            <person name="Kuo A."/>
            <person name="Sato A."/>
            <person name="Lyhne E.K."/>
            <person name="Kogle M.E."/>
            <person name="Wiebenga A."/>
            <person name="Kun R.S."/>
            <person name="Lubbers R.J."/>
            <person name="Makela M.R."/>
            <person name="Barry K."/>
            <person name="Chovatia M."/>
            <person name="Clum A."/>
            <person name="Daum C."/>
            <person name="Haridas S."/>
            <person name="He G."/>
            <person name="LaButti K."/>
            <person name="Lipzen A."/>
            <person name="Mondo S."/>
            <person name="Riley R."/>
            <person name="Salamov A."/>
            <person name="Simmons B.A."/>
            <person name="Magnuson J.K."/>
            <person name="Henrissat B."/>
            <person name="Mortensen U.H."/>
            <person name="Larsen T.O."/>
            <person name="Devries R.P."/>
            <person name="Grigoriev I.V."/>
            <person name="Machida M."/>
            <person name="Baker S.E."/>
            <person name="Andersen M.R."/>
        </authorList>
    </citation>
    <scope>NUCLEOTIDE SEQUENCE [LARGE SCALE GENOMIC DNA]</scope>
    <source>
        <strain evidence="2 3">CBS 151.66</strain>
    </source>
</reference>
<accession>A0A5N5X042</accession>
<keyword evidence="1" id="KW-1133">Transmembrane helix</keyword>
<proteinExistence type="predicted"/>
<evidence type="ECO:0000313" key="3">
    <source>
        <dbReference type="Proteomes" id="UP000326565"/>
    </source>
</evidence>
<evidence type="ECO:0000256" key="1">
    <source>
        <dbReference type="SAM" id="Phobius"/>
    </source>
</evidence>
<feature type="transmembrane region" description="Helical" evidence="1">
    <location>
        <begin position="34"/>
        <end position="61"/>
    </location>
</feature>
<protein>
    <submittedName>
        <fullName evidence="2">Uncharacterized protein</fullName>
    </submittedName>
</protein>
<evidence type="ECO:0000313" key="2">
    <source>
        <dbReference type="EMBL" id="KAB8073979.1"/>
    </source>
</evidence>
<dbReference type="AlphaFoldDB" id="A0A5N5X042"/>
<gene>
    <name evidence="2" type="ORF">BDV29DRAFT_174410</name>
</gene>